<accession>A0A919JUA9</accession>
<feature type="transmembrane region" description="Helical" evidence="2">
    <location>
        <begin position="79"/>
        <end position="100"/>
    </location>
</feature>
<reference evidence="3" key="1">
    <citation type="submission" date="2021-01" db="EMBL/GenBank/DDBJ databases">
        <title>Whole genome shotgun sequence of Actinoplanes rishiriensis NBRC 108556.</title>
        <authorList>
            <person name="Komaki H."/>
            <person name="Tamura T."/>
        </authorList>
    </citation>
    <scope>NUCLEOTIDE SEQUENCE</scope>
    <source>
        <strain evidence="3">NBRC 108556</strain>
    </source>
</reference>
<evidence type="ECO:0000313" key="3">
    <source>
        <dbReference type="EMBL" id="GIE93318.1"/>
    </source>
</evidence>
<dbReference type="Proteomes" id="UP000636960">
    <property type="component" value="Unassembled WGS sequence"/>
</dbReference>
<dbReference type="EMBL" id="BOMV01000007">
    <property type="protein sequence ID" value="GIE93318.1"/>
    <property type="molecule type" value="Genomic_DNA"/>
</dbReference>
<keyword evidence="4" id="KW-1185">Reference proteome</keyword>
<feature type="transmembrane region" description="Helical" evidence="2">
    <location>
        <begin position="112"/>
        <end position="135"/>
    </location>
</feature>
<evidence type="ECO:0000256" key="1">
    <source>
        <dbReference type="SAM" id="MobiDB-lite"/>
    </source>
</evidence>
<evidence type="ECO:0000313" key="4">
    <source>
        <dbReference type="Proteomes" id="UP000636960"/>
    </source>
</evidence>
<proteinExistence type="predicted"/>
<feature type="region of interest" description="Disordered" evidence="1">
    <location>
        <begin position="323"/>
        <end position="342"/>
    </location>
</feature>
<gene>
    <name evidence="3" type="ORF">Ari01nite_07830</name>
</gene>
<sequence>MTDNNSTGRGWAYTGAIIGGVVSIAANIAHSFVPPENAPADWAPQPGAVIGAIVWPVFLFVAVEILVRVAWPHGWSWRLVRFAGITPVALVAALVSYRHLSGLLKYYGEEPIVYIVGPLAADGLMVMATGALLAISLHNDNINPAPTTSLPTPAIPAIPDNRVPAPSPAADLPSPVTAPAAATAPPTVSAETDPEPAAARIEVPTPADVAARVTPSPTSIPLRPTARPAAAGTSKAKPRTTEPTETAQPLAASAADTSVTEPEPAQLPLPYTVDPALLVKAREIAKQYRIEHGTPITANQLAARLRVNSDQAAQALAVLDLEPNSPTKPIPTVNGTPVKATR</sequence>
<evidence type="ECO:0008006" key="5">
    <source>
        <dbReference type="Google" id="ProtNLM"/>
    </source>
</evidence>
<feature type="transmembrane region" description="Helical" evidence="2">
    <location>
        <begin position="12"/>
        <end position="33"/>
    </location>
</feature>
<comment type="caution">
    <text evidence="3">The sequence shown here is derived from an EMBL/GenBank/DDBJ whole genome shotgun (WGS) entry which is preliminary data.</text>
</comment>
<keyword evidence="2" id="KW-1133">Transmembrane helix</keyword>
<feature type="compositionally biased region" description="Low complexity" evidence="1">
    <location>
        <begin position="168"/>
        <end position="190"/>
    </location>
</feature>
<protein>
    <recommendedName>
        <fullName evidence="5">DUF2637 domain-containing protein</fullName>
    </recommendedName>
</protein>
<dbReference type="RefSeq" id="WP_203779414.1">
    <property type="nucleotide sequence ID" value="NZ_BOMV01000007.1"/>
</dbReference>
<evidence type="ECO:0000256" key="2">
    <source>
        <dbReference type="SAM" id="Phobius"/>
    </source>
</evidence>
<name>A0A919JUA9_9ACTN</name>
<dbReference type="AlphaFoldDB" id="A0A919JUA9"/>
<feature type="region of interest" description="Disordered" evidence="1">
    <location>
        <begin position="151"/>
        <end position="267"/>
    </location>
</feature>
<feature type="transmembrane region" description="Helical" evidence="2">
    <location>
        <begin position="45"/>
        <end position="67"/>
    </location>
</feature>
<keyword evidence="2" id="KW-0812">Transmembrane</keyword>
<organism evidence="3 4">
    <name type="scientific">Paractinoplanes rishiriensis</name>
    <dbReference type="NCBI Taxonomy" id="1050105"/>
    <lineage>
        <taxon>Bacteria</taxon>
        <taxon>Bacillati</taxon>
        <taxon>Actinomycetota</taxon>
        <taxon>Actinomycetes</taxon>
        <taxon>Micromonosporales</taxon>
        <taxon>Micromonosporaceae</taxon>
        <taxon>Paractinoplanes</taxon>
    </lineage>
</organism>
<keyword evidence="2" id="KW-0472">Membrane</keyword>